<dbReference type="SUPFAM" id="SSF144232">
    <property type="entry name" value="HIT/MYND zinc finger-like"/>
    <property type="match status" value="1"/>
</dbReference>
<name>A0AAN6XZ56_9PEZI</name>
<keyword evidence="3" id="KW-0862">Zinc</keyword>
<evidence type="ECO:0000313" key="7">
    <source>
        <dbReference type="Proteomes" id="UP001301769"/>
    </source>
</evidence>
<evidence type="ECO:0000256" key="2">
    <source>
        <dbReference type="ARBA" id="ARBA00022771"/>
    </source>
</evidence>
<feature type="domain" description="MYND-type" evidence="5">
    <location>
        <begin position="126"/>
        <end position="166"/>
    </location>
</feature>
<dbReference type="Gene3D" id="6.10.140.2220">
    <property type="match status" value="1"/>
</dbReference>
<feature type="non-terminal residue" evidence="6">
    <location>
        <position position="193"/>
    </location>
</feature>
<dbReference type="EMBL" id="MU858315">
    <property type="protein sequence ID" value="KAK4207167.1"/>
    <property type="molecule type" value="Genomic_DNA"/>
</dbReference>
<evidence type="ECO:0000259" key="5">
    <source>
        <dbReference type="PROSITE" id="PS50865"/>
    </source>
</evidence>
<protein>
    <recommendedName>
        <fullName evidence="5">MYND-type domain-containing protein</fullName>
    </recommendedName>
</protein>
<organism evidence="6 7">
    <name type="scientific">Rhypophila decipiens</name>
    <dbReference type="NCBI Taxonomy" id="261697"/>
    <lineage>
        <taxon>Eukaryota</taxon>
        <taxon>Fungi</taxon>
        <taxon>Dikarya</taxon>
        <taxon>Ascomycota</taxon>
        <taxon>Pezizomycotina</taxon>
        <taxon>Sordariomycetes</taxon>
        <taxon>Sordariomycetidae</taxon>
        <taxon>Sordariales</taxon>
        <taxon>Naviculisporaceae</taxon>
        <taxon>Rhypophila</taxon>
    </lineage>
</organism>
<feature type="non-terminal residue" evidence="6">
    <location>
        <position position="1"/>
    </location>
</feature>
<proteinExistence type="predicted"/>
<evidence type="ECO:0000256" key="1">
    <source>
        <dbReference type="ARBA" id="ARBA00022723"/>
    </source>
</evidence>
<dbReference type="Pfam" id="PF01753">
    <property type="entry name" value="zf-MYND"/>
    <property type="match status" value="1"/>
</dbReference>
<dbReference type="AlphaFoldDB" id="A0AAN6XZ56"/>
<gene>
    <name evidence="6" type="ORF">QBC37DRAFT_239295</name>
</gene>
<dbReference type="PROSITE" id="PS50865">
    <property type="entry name" value="ZF_MYND_2"/>
    <property type="match status" value="1"/>
</dbReference>
<reference evidence="6" key="1">
    <citation type="journal article" date="2023" name="Mol. Phylogenet. Evol.">
        <title>Genome-scale phylogeny and comparative genomics of the fungal order Sordariales.</title>
        <authorList>
            <person name="Hensen N."/>
            <person name="Bonometti L."/>
            <person name="Westerberg I."/>
            <person name="Brannstrom I.O."/>
            <person name="Guillou S."/>
            <person name="Cros-Aarteil S."/>
            <person name="Calhoun S."/>
            <person name="Haridas S."/>
            <person name="Kuo A."/>
            <person name="Mondo S."/>
            <person name="Pangilinan J."/>
            <person name="Riley R."/>
            <person name="LaButti K."/>
            <person name="Andreopoulos B."/>
            <person name="Lipzen A."/>
            <person name="Chen C."/>
            <person name="Yan M."/>
            <person name="Daum C."/>
            <person name="Ng V."/>
            <person name="Clum A."/>
            <person name="Steindorff A."/>
            <person name="Ohm R.A."/>
            <person name="Martin F."/>
            <person name="Silar P."/>
            <person name="Natvig D.O."/>
            <person name="Lalanne C."/>
            <person name="Gautier V."/>
            <person name="Ament-Velasquez S.L."/>
            <person name="Kruys A."/>
            <person name="Hutchinson M.I."/>
            <person name="Powell A.J."/>
            <person name="Barry K."/>
            <person name="Miller A.N."/>
            <person name="Grigoriev I.V."/>
            <person name="Debuchy R."/>
            <person name="Gladieux P."/>
            <person name="Hiltunen Thoren M."/>
            <person name="Johannesson H."/>
        </authorList>
    </citation>
    <scope>NUCLEOTIDE SEQUENCE</scope>
    <source>
        <strain evidence="6">PSN293</strain>
    </source>
</reference>
<evidence type="ECO:0000256" key="3">
    <source>
        <dbReference type="ARBA" id="ARBA00022833"/>
    </source>
</evidence>
<dbReference type="PROSITE" id="PS01360">
    <property type="entry name" value="ZF_MYND_1"/>
    <property type="match status" value="1"/>
</dbReference>
<keyword evidence="1" id="KW-0479">Metal-binding</keyword>
<evidence type="ECO:0000256" key="4">
    <source>
        <dbReference type="PROSITE-ProRule" id="PRU00134"/>
    </source>
</evidence>
<dbReference type="Proteomes" id="UP001301769">
    <property type="component" value="Unassembled WGS sequence"/>
</dbReference>
<dbReference type="InterPro" id="IPR002893">
    <property type="entry name" value="Znf_MYND"/>
</dbReference>
<dbReference type="GO" id="GO:0008270">
    <property type="term" value="F:zinc ion binding"/>
    <property type="evidence" value="ECO:0007669"/>
    <property type="project" value="UniProtKB-KW"/>
</dbReference>
<keyword evidence="7" id="KW-1185">Reference proteome</keyword>
<evidence type="ECO:0000313" key="6">
    <source>
        <dbReference type="EMBL" id="KAK4207167.1"/>
    </source>
</evidence>
<reference evidence="6" key="2">
    <citation type="submission" date="2023-05" db="EMBL/GenBank/DDBJ databases">
        <authorList>
            <consortium name="Lawrence Berkeley National Laboratory"/>
            <person name="Steindorff A."/>
            <person name="Hensen N."/>
            <person name="Bonometti L."/>
            <person name="Westerberg I."/>
            <person name="Brannstrom I.O."/>
            <person name="Guillou S."/>
            <person name="Cros-Aarteil S."/>
            <person name="Calhoun S."/>
            <person name="Haridas S."/>
            <person name="Kuo A."/>
            <person name="Mondo S."/>
            <person name="Pangilinan J."/>
            <person name="Riley R."/>
            <person name="Labutti K."/>
            <person name="Andreopoulos B."/>
            <person name="Lipzen A."/>
            <person name="Chen C."/>
            <person name="Yanf M."/>
            <person name="Daum C."/>
            <person name="Ng V."/>
            <person name="Clum A."/>
            <person name="Ohm R."/>
            <person name="Martin F."/>
            <person name="Silar P."/>
            <person name="Natvig D."/>
            <person name="Lalanne C."/>
            <person name="Gautier V."/>
            <person name="Ament-Velasquez S.L."/>
            <person name="Kruys A."/>
            <person name="Hutchinson M.I."/>
            <person name="Powell A.J."/>
            <person name="Barry K."/>
            <person name="Miller A.N."/>
            <person name="Grigoriev I.V."/>
            <person name="Debuchy R."/>
            <person name="Gladieux P."/>
            <person name="Thoren M.H."/>
            <person name="Johannesson H."/>
        </authorList>
    </citation>
    <scope>NUCLEOTIDE SEQUENCE</scope>
    <source>
        <strain evidence="6">PSN293</strain>
    </source>
</reference>
<sequence>QYANLRDRAFFPDYAGLPDEQNIDPTFYRCGNGLRYTPQKNWCFFAQIVSIEYFTRLVLTVKSGHRSNVRIAFYTDDEGRQVRSQGQVGYTIAIMHANQHYFLDGSTGVRVEVPITVQMGDTETACHGCDAQKTSMQKCGRCSMFYYCDKNCQTAAWNGKGHKKDCKIIKNCGLRAMFSLDWSHFDGYLGFPL</sequence>
<accession>A0AAN6XZ56</accession>
<comment type="caution">
    <text evidence="6">The sequence shown here is derived from an EMBL/GenBank/DDBJ whole genome shotgun (WGS) entry which is preliminary data.</text>
</comment>
<keyword evidence="2 4" id="KW-0863">Zinc-finger</keyword>